<comment type="subcellular location">
    <subcellularLocation>
        <location evidence="1">Nucleus</location>
    </subcellularLocation>
</comment>
<organism evidence="5 6">
    <name type="scientific">Ramalina farinacea</name>
    <dbReference type="NCBI Taxonomy" id="258253"/>
    <lineage>
        <taxon>Eukaryota</taxon>
        <taxon>Fungi</taxon>
        <taxon>Dikarya</taxon>
        <taxon>Ascomycota</taxon>
        <taxon>Pezizomycotina</taxon>
        <taxon>Lecanoromycetes</taxon>
        <taxon>OSLEUM clade</taxon>
        <taxon>Lecanoromycetidae</taxon>
        <taxon>Lecanorales</taxon>
        <taxon>Lecanorineae</taxon>
        <taxon>Ramalinaceae</taxon>
        <taxon>Ramalina</taxon>
    </lineage>
</organism>
<dbReference type="Proteomes" id="UP001161017">
    <property type="component" value="Unassembled WGS sequence"/>
</dbReference>
<dbReference type="GO" id="GO:0006606">
    <property type="term" value="P:protein import into nucleus"/>
    <property type="evidence" value="ECO:0007669"/>
    <property type="project" value="TreeGrafter"/>
</dbReference>
<evidence type="ECO:0000256" key="3">
    <source>
        <dbReference type="ARBA" id="ARBA00023242"/>
    </source>
</evidence>
<feature type="domain" description="Importin N-terminal" evidence="4">
    <location>
        <begin position="38"/>
        <end position="110"/>
    </location>
</feature>
<keyword evidence="3" id="KW-0539">Nucleus</keyword>
<dbReference type="InterPro" id="IPR011989">
    <property type="entry name" value="ARM-like"/>
</dbReference>
<keyword evidence="2" id="KW-0813">Transport</keyword>
<dbReference type="GO" id="GO:0031267">
    <property type="term" value="F:small GTPase binding"/>
    <property type="evidence" value="ECO:0007669"/>
    <property type="project" value="InterPro"/>
</dbReference>
<sequence length="135" mass="15376">MPSFSIEAPGEANPMTPDTVYRALLSAASNDQHQIQTGTQQLKNWETTPGFFSTVQSFYIDLSLPYNVRYLTSILLKQAVDKYWRKASDNAIGRDEKNLIRQRALESLLNEPEDTIALHTSIFVARIVRIEYPLD</sequence>
<reference evidence="5" key="1">
    <citation type="journal article" date="2023" name="Genome Biol. Evol.">
        <title>First Whole Genome Sequence and Flow Cytometry Genome Size Data for the Lichen-Forming Fungus Ramalina farinacea (Ascomycota).</title>
        <authorList>
            <person name="Llewellyn T."/>
            <person name="Mian S."/>
            <person name="Hill R."/>
            <person name="Leitch I.J."/>
            <person name="Gaya E."/>
        </authorList>
    </citation>
    <scope>NUCLEOTIDE SEQUENCE</scope>
    <source>
        <strain evidence="5">LIQ254RAFAR</strain>
    </source>
</reference>
<dbReference type="PANTHER" id="PTHR10997:SF7">
    <property type="entry name" value="IMPORTIN-11"/>
    <property type="match status" value="1"/>
</dbReference>
<accession>A0AA43QP65</accession>
<dbReference type="Gene3D" id="1.25.10.10">
    <property type="entry name" value="Leucine-rich Repeat Variant"/>
    <property type="match status" value="1"/>
</dbReference>
<protein>
    <recommendedName>
        <fullName evidence="4">Importin N-terminal domain-containing protein</fullName>
    </recommendedName>
</protein>
<dbReference type="AlphaFoldDB" id="A0AA43QP65"/>
<dbReference type="InterPro" id="IPR016024">
    <property type="entry name" value="ARM-type_fold"/>
</dbReference>
<dbReference type="GO" id="GO:0005829">
    <property type="term" value="C:cytosol"/>
    <property type="evidence" value="ECO:0007669"/>
    <property type="project" value="TreeGrafter"/>
</dbReference>
<dbReference type="PANTHER" id="PTHR10997">
    <property type="entry name" value="IMPORTIN-7, 8, 11"/>
    <property type="match status" value="1"/>
</dbReference>
<dbReference type="InterPro" id="IPR001494">
    <property type="entry name" value="Importin-beta_N"/>
</dbReference>
<name>A0AA43QP65_9LECA</name>
<feature type="non-terminal residue" evidence="5">
    <location>
        <position position="135"/>
    </location>
</feature>
<dbReference type="SMART" id="SM00913">
    <property type="entry name" value="IBN_N"/>
    <property type="match status" value="1"/>
</dbReference>
<comment type="caution">
    <text evidence="5">The sequence shown here is derived from an EMBL/GenBank/DDBJ whole genome shotgun (WGS) entry which is preliminary data.</text>
</comment>
<dbReference type="GO" id="GO:0005635">
    <property type="term" value="C:nuclear envelope"/>
    <property type="evidence" value="ECO:0007669"/>
    <property type="project" value="TreeGrafter"/>
</dbReference>
<keyword evidence="6" id="KW-1185">Reference proteome</keyword>
<gene>
    <name evidence="5" type="ORF">OHK93_001301</name>
</gene>
<dbReference type="SUPFAM" id="SSF48371">
    <property type="entry name" value="ARM repeat"/>
    <property type="match status" value="1"/>
</dbReference>
<evidence type="ECO:0000256" key="1">
    <source>
        <dbReference type="ARBA" id="ARBA00004123"/>
    </source>
</evidence>
<dbReference type="EMBL" id="JAPUFD010000011">
    <property type="protein sequence ID" value="MDI1490101.1"/>
    <property type="molecule type" value="Genomic_DNA"/>
</dbReference>
<proteinExistence type="predicted"/>
<evidence type="ECO:0000313" key="5">
    <source>
        <dbReference type="EMBL" id="MDI1490101.1"/>
    </source>
</evidence>
<evidence type="ECO:0000313" key="6">
    <source>
        <dbReference type="Proteomes" id="UP001161017"/>
    </source>
</evidence>
<dbReference type="PROSITE" id="PS50166">
    <property type="entry name" value="IMPORTIN_B_NT"/>
    <property type="match status" value="1"/>
</dbReference>
<evidence type="ECO:0000256" key="2">
    <source>
        <dbReference type="ARBA" id="ARBA00022448"/>
    </source>
</evidence>
<dbReference type="Pfam" id="PF03810">
    <property type="entry name" value="IBN_N"/>
    <property type="match status" value="1"/>
</dbReference>
<evidence type="ECO:0000259" key="4">
    <source>
        <dbReference type="PROSITE" id="PS50166"/>
    </source>
</evidence>